<proteinExistence type="predicted"/>
<accession>A0A9C7EZ89</accession>
<protein>
    <submittedName>
        <fullName evidence="2">Wsv306-like protein</fullName>
    </submittedName>
</protein>
<feature type="region of interest" description="Disordered" evidence="1">
    <location>
        <begin position="436"/>
        <end position="465"/>
    </location>
</feature>
<feature type="compositionally biased region" description="Basic and acidic residues" evidence="1">
    <location>
        <begin position="244"/>
        <end position="257"/>
    </location>
</feature>
<sequence length="492" mass="56757">MFESSVLSFNCEKINVPCTTDPECKILCQRVSDIGRINEVSYYTCKNRTCHRVGIPENVNDLALSDLNDLRKNEYRGLETFEAKYVKKHSDDFVLKRALYYLELIDNYIEGDDDDDTSITNLNPNDKEVEEEDYDDDDDDDDFDDKETTTNNTRITTSFEEGGDDDEKEERKKWMGKKLEKDAEIFINGESETTTTTTIKNKSNKRVIKFSDIKKFHGISSSSSSSSSSSFSTTLSHPHSPTPIEEKERERDDDEQKSFSNLETVFEINDSEEYVEKYLAKLTSYPAAAADATTRTPSPPSTPFRFLCNEEMGAGFEISRHTLFKNDRRYEIPICLCLHPEKLFGPACKWRTNFDVTDYDLWEESGGKMFPLQDNIDDYNKALDFCRRKNINLVTYYDSFYNTYFCKPKAERVQEILTNNGEGNIPSIIESQLLLPRPRSSSSSTNEKKKSDAGGDHHHHHRRFKSGSKLRLNIFEYNLTDILFNTPTHMNV</sequence>
<evidence type="ECO:0000313" key="2">
    <source>
        <dbReference type="EMBL" id="BDT63353.1"/>
    </source>
</evidence>
<dbReference type="EMBL" id="LC738883">
    <property type="protein sequence ID" value="BDT63353.1"/>
    <property type="molecule type" value="Genomic_DNA"/>
</dbReference>
<feature type="compositionally biased region" description="Acidic residues" evidence="1">
    <location>
        <begin position="128"/>
        <end position="145"/>
    </location>
</feature>
<reference evidence="2" key="1">
    <citation type="submission" date="2022-10" db="EMBL/GenBank/DDBJ databases">
        <title>Genome sequences of endogenous nimaviruses in decapod crustaceans.</title>
        <authorList>
            <person name="Kawato S."/>
            <person name="Nozaki R."/>
            <person name="Kondo H."/>
            <person name="Hirono I."/>
        </authorList>
    </citation>
    <scope>NUCLEOTIDE SEQUENCE</scope>
    <source>
        <strain evidence="2">TUMSAT20210906</strain>
    </source>
</reference>
<evidence type="ECO:0000256" key="1">
    <source>
        <dbReference type="SAM" id="MobiDB-lite"/>
    </source>
</evidence>
<feature type="compositionally biased region" description="Low complexity" evidence="1">
    <location>
        <begin position="220"/>
        <end position="243"/>
    </location>
</feature>
<organism evidence="2">
    <name type="scientific">Armadillidium vulgare clopovirus</name>
    <dbReference type="NCBI Taxonomy" id="2984284"/>
    <lineage>
        <taxon>Viruses</taxon>
        <taxon>Viruses incertae sedis</taxon>
        <taxon>Naldaviricetes</taxon>
        <taxon>Nimaviridae</taxon>
    </lineage>
</organism>
<feature type="compositionally biased region" description="Basic and acidic residues" evidence="1">
    <location>
        <begin position="446"/>
        <end position="456"/>
    </location>
</feature>
<name>A0A9C7EZ89_9VIRU</name>
<feature type="region of interest" description="Disordered" evidence="1">
    <location>
        <begin position="218"/>
        <end position="262"/>
    </location>
</feature>
<feature type="region of interest" description="Disordered" evidence="1">
    <location>
        <begin position="113"/>
        <end position="172"/>
    </location>
</feature>